<reference evidence="5 6" key="1">
    <citation type="submission" date="2020-02" db="EMBL/GenBank/DDBJ databases">
        <authorList>
            <person name="Kim H.M."/>
            <person name="Jeon C.O."/>
        </authorList>
    </citation>
    <scope>NUCLEOTIDE SEQUENCE [LARGE SCALE GENOMIC DNA]</scope>
    <source>
        <strain evidence="5 6">PeD5</strain>
    </source>
</reference>
<evidence type="ECO:0000313" key="5">
    <source>
        <dbReference type="EMBL" id="NGM20582.1"/>
    </source>
</evidence>
<evidence type="ECO:0000256" key="4">
    <source>
        <dbReference type="ARBA" id="ARBA00023136"/>
    </source>
</evidence>
<sequence>MPLTMPEEILLLMLDDETGRLQERAAPSGDFAIAGAVLAELALAGRIDTDPNRLYVVNPAPTGDALQDRALAQIAAATDTQDSRHWIETLAADADEYREALFARLVSKGILKRVEGRFLWVFPERRYPVISDKEEREVKARIMGVLFNDEIPDPRDSMLIGLCRAGGLFSLLLSSNELDRVQARIDSVADLEELNRSLADAIREIYAQIARYAPMV</sequence>
<reference evidence="5 6" key="2">
    <citation type="submission" date="2020-03" db="EMBL/GenBank/DDBJ databases">
        <title>Roseomonas stagni sp. nov., isolated from pond water in Japan.</title>
        <authorList>
            <person name="Furuhata K."/>
            <person name="Miyamoto H."/>
            <person name="Goto K."/>
        </authorList>
    </citation>
    <scope>NUCLEOTIDE SEQUENCE [LARGE SCALE GENOMIC DNA]</scope>
    <source>
        <strain evidence="5 6">PeD5</strain>
    </source>
</reference>
<dbReference type="AlphaFoldDB" id="A0A6M1LKA3"/>
<dbReference type="InterPro" id="IPR008628">
    <property type="entry name" value="GPP34-like"/>
</dbReference>
<dbReference type="Proteomes" id="UP000475385">
    <property type="component" value="Unassembled WGS sequence"/>
</dbReference>
<dbReference type="GO" id="GO:0043001">
    <property type="term" value="P:Golgi to plasma membrane protein transport"/>
    <property type="evidence" value="ECO:0007669"/>
    <property type="project" value="TreeGrafter"/>
</dbReference>
<evidence type="ECO:0000256" key="2">
    <source>
        <dbReference type="ARBA" id="ARBA00023034"/>
    </source>
</evidence>
<comment type="subcellular location">
    <subcellularLocation>
        <location evidence="1">Golgi apparatus membrane</location>
        <topology evidence="1">Peripheral membrane protein</topology>
        <orientation evidence="1">Cytoplasmic side</orientation>
    </subcellularLocation>
</comment>
<dbReference type="GO" id="GO:0070273">
    <property type="term" value="F:phosphatidylinositol-4-phosphate binding"/>
    <property type="evidence" value="ECO:0007669"/>
    <property type="project" value="InterPro"/>
</dbReference>
<dbReference type="GO" id="GO:0012505">
    <property type="term" value="C:endomembrane system"/>
    <property type="evidence" value="ECO:0007669"/>
    <property type="project" value="UniProtKB-ARBA"/>
</dbReference>
<comment type="caution">
    <text evidence="5">The sequence shown here is derived from an EMBL/GenBank/DDBJ whole genome shotgun (WGS) entry which is preliminary data.</text>
</comment>
<dbReference type="PANTHER" id="PTHR12704">
    <property type="entry name" value="TRANS-GOLGI PROTEIN GMX33"/>
    <property type="match status" value="1"/>
</dbReference>
<dbReference type="GO" id="GO:0007030">
    <property type="term" value="P:Golgi organization"/>
    <property type="evidence" value="ECO:0007669"/>
    <property type="project" value="TreeGrafter"/>
</dbReference>
<name>A0A6M1LKA3_9PROT</name>
<dbReference type="Gene3D" id="1.10.3630.10">
    <property type="entry name" value="yeast vps74-n-term truncation variant domain like"/>
    <property type="match status" value="1"/>
</dbReference>
<keyword evidence="6" id="KW-1185">Reference proteome</keyword>
<keyword evidence="4" id="KW-0472">Membrane</keyword>
<accession>A0A6M1LKA3</accession>
<gene>
    <name evidence="5" type="ORF">G3576_11190</name>
</gene>
<dbReference type="GO" id="GO:0048194">
    <property type="term" value="P:Golgi vesicle budding"/>
    <property type="evidence" value="ECO:0007669"/>
    <property type="project" value="TreeGrafter"/>
</dbReference>
<protein>
    <submittedName>
        <fullName evidence="5">GPP34 family phosphoprotein</fullName>
    </submittedName>
</protein>
<dbReference type="Pfam" id="PF05719">
    <property type="entry name" value="GPP34"/>
    <property type="match status" value="1"/>
</dbReference>
<evidence type="ECO:0000313" key="6">
    <source>
        <dbReference type="Proteomes" id="UP000475385"/>
    </source>
</evidence>
<dbReference type="EMBL" id="JAAIKB010000003">
    <property type="protein sequence ID" value="NGM20582.1"/>
    <property type="molecule type" value="Genomic_DNA"/>
</dbReference>
<dbReference type="InterPro" id="IPR038261">
    <property type="entry name" value="GPP34-like_sf"/>
</dbReference>
<proteinExistence type="predicted"/>
<dbReference type="RefSeq" id="WP_164694459.1">
    <property type="nucleotide sequence ID" value="NZ_JAAIKB010000003.1"/>
</dbReference>
<keyword evidence="3" id="KW-0446">Lipid-binding</keyword>
<organism evidence="5 6">
    <name type="scientific">Falsiroseomonas algicola</name>
    <dbReference type="NCBI Taxonomy" id="2716930"/>
    <lineage>
        <taxon>Bacteria</taxon>
        <taxon>Pseudomonadati</taxon>
        <taxon>Pseudomonadota</taxon>
        <taxon>Alphaproteobacteria</taxon>
        <taxon>Acetobacterales</taxon>
        <taxon>Roseomonadaceae</taxon>
        <taxon>Falsiroseomonas</taxon>
    </lineage>
</organism>
<dbReference type="GO" id="GO:0005829">
    <property type="term" value="C:cytosol"/>
    <property type="evidence" value="ECO:0007669"/>
    <property type="project" value="TreeGrafter"/>
</dbReference>
<evidence type="ECO:0000256" key="3">
    <source>
        <dbReference type="ARBA" id="ARBA00023121"/>
    </source>
</evidence>
<dbReference type="GO" id="GO:0006890">
    <property type="term" value="P:retrograde vesicle-mediated transport, Golgi to endoplasmic reticulum"/>
    <property type="evidence" value="ECO:0007669"/>
    <property type="project" value="TreeGrafter"/>
</dbReference>
<keyword evidence="2" id="KW-0333">Golgi apparatus</keyword>
<dbReference type="PANTHER" id="PTHR12704:SF2">
    <property type="entry name" value="GOLGI PHOSPHOPROTEIN 3 HOMOLOG SAURON"/>
    <property type="match status" value="1"/>
</dbReference>
<evidence type="ECO:0000256" key="1">
    <source>
        <dbReference type="ARBA" id="ARBA00004255"/>
    </source>
</evidence>